<dbReference type="EMBL" id="VSSQ01064784">
    <property type="protein sequence ID" value="MPN17612.1"/>
    <property type="molecule type" value="Genomic_DNA"/>
</dbReference>
<keyword evidence="1" id="KW-0812">Transmembrane</keyword>
<sequence>MLEEGHAYIQSDPMLCIAPGCAIILTVVLFNLLSDNIQMYLDPFQRKLPPFKKLKKMAGGLVE</sequence>
<name>A0A645FVC5_9ZZZZ</name>
<comment type="caution">
    <text evidence="2">The sequence shown here is derived from an EMBL/GenBank/DDBJ whole genome shotgun (WGS) entry which is preliminary data.</text>
</comment>
<gene>
    <name evidence="2" type="ORF">SDC9_164967</name>
</gene>
<feature type="transmembrane region" description="Helical" evidence="1">
    <location>
        <begin position="12"/>
        <end position="33"/>
    </location>
</feature>
<protein>
    <recommendedName>
        <fullName evidence="3">Glutathione transport system permease protein GsiD</fullName>
    </recommendedName>
</protein>
<keyword evidence="1" id="KW-0472">Membrane</keyword>
<dbReference type="AlphaFoldDB" id="A0A645FVC5"/>
<accession>A0A645FVC5</accession>
<evidence type="ECO:0008006" key="3">
    <source>
        <dbReference type="Google" id="ProtNLM"/>
    </source>
</evidence>
<organism evidence="2">
    <name type="scientific">bioreactor metagenome</name>
    <dbReference type="NCBI Taxonomy" id="1076179"/>
    <lineage>
        <taxon>unclassified sequences</taxon>
        <taxon>metagenomes</taxon>
        <taxon>ecological metagenomes</taxon>
    </lineage>
</organism>
<reference evidence="2" key="1">
    <citation type="submission" date="2019-08" db="EMBL/GenBank/DDBJ databases">
        <authorList>
            <person name="Kucharzyk K."/>
            <person name="Murdoch R.W."/>
            <person name="Higgins S."/>
            <person name="Loffler F."/>
        </authorList>
    </citation>
    <scope>NUCLEOTIDE SEQUENCE</scope>
</reference>
<evidence type="ECO:0000313" key="2">
    <source>
        <dbReference type="EMBL" id="MPN17612.1"/>
    </source>
</evidence>
<evidence type="ECO:0000256" key="1">
    <source>
        <dbReference type="SAM" id="Phobius"/>
    </source>
</evidence>
<proteinExistence type="predicted"/>
<keyword evidence="1" id="KW-1133">Transmembrane helix</keyword>